<evidence type="ECO:0000313" key="3">
    <source>
        <dbReference type="Proteomes" id="UP000807342"/>
    </source>
</evidence>
<feature type="transmembrane region" description="Helical" evidence="1">
    <location>
        <begin position="66"/>
        <end position="83"/>
    </location>
</feature>
<comment type="caution">
    <text evidence="2">The sequence shown here is derived from an EMBL/GenBank/DDBJ whole genome shotgun (WGS) entry which is preliminary data.</text>
</comment>
<evidence type="ECO:0000256" key="1">
    <source>
        <dbReference type="SAM" id="Phobius"/>
    </source>
</evidence>
<evidence type="ECO:0008006" key="4">
    <source>
        <dbReference type="Google" id="ProtNLM"/>
    </source>
</evidence>
<protein>
    <recommendedName>
        <fullName evidence="4">G domain-containing protein</fullName>
    </recommendedName>
</protein>
<proteinExistence type="predicted"/>
<evidence type="ECO:0000313" key="2">
    <source>
        <dbReference type="EMBL" id="KAF9439777.1"/>
    </source>
</evidence>
<gene>
    <name evidence="2" type="ORF">P691DRAFT_768899</name>
</gene>
<keyword evidence="1" id="KW-1133">Transmembrane helix</keyword>
<dbReference type="EMBL" id="MU153440">
    <property type="protein sequence ID" value="KAF9439777.1"/>
    <property type="molecule type" value="Genomic_DNA"/>
</dbReference>
<name>A0A9P6BUV7_9AGAR</name>
<keyword evidence="1" id="KW-0812">Transmembrane</keyword>
<dbReference type="Proteomes" id="UP000807342">
    <property type="component" value="Unassembled WGS sequence"/>
</dbReference>
<keyword evidence="1" id="KW-0472">Membrane</keyword>
<reference evidence="2" key="1">
    <citation type="submission" date="2020-11" db="EMBL/GenBank/DDBJ databases">
        <authorList>
            <consortium name="DOE Joint Genome Institute"/>
            <person name="Ahrendt S."/>
            <person name="Riley R."/>
            <person name="Andreopoulos W."/>
            <person name="Labutti K."/>
            <person name="Pangilinan J."/>
            <person name="Ruiz-Duenas F.J."/>
            <person name="Barrasa J.M."/>
            <person name="Sanchez-Garcia M."/>
            <person name="Camarero S."/>
            <person name="Miyauchi S."/>
            <person name="Serrano A."/>
            <person name="Linde D."/>
            <person name="Babiker R."/>
            <person name="Drula E."/>
            <person name="Ayuso-Fernandez I."/>
            <person name="Pacheco R."/>
            <person name="Padilla G."/>
            <person name="Ferreira P."/>
            <person name="Barriuso J."/>
            <person name="Kellner H."/>
            <person name="Castanera R."/>
            <person name="Alfaro M."/>
            <person name="Ramirez L."/>
            <person name="Pisabarro A.G."/>
            <person name="Kuo A."/>
            <person name="Tritt A."/>
            <person name="Lipzen A."/>
            <person name="He G."/>
            <person name="Yan M."/>
            <person name="Ng V."/>
            <person name="Cullen D."/>
            <person name="Martin F."/>
            <person name="Rosso M.-N."/>
            <person name="Henrissat B."/>
            <person name="Hibbett D."/>
            <person name="Martinez A.T."/>
            <person name="Grigoriev I.V."/>
        </authorList>
    </citation>
    <scope>NUCLEOTIDE SEQUENCE</scope>
    <source>
        <strain evidence="2">MF-IS2</strain>
    </source>
</reference>
<keyword evidence="3" id="KW-1185">Reference proteome</keyword>
<organism evidence="2 3">
    <name type="scientific">Macrolepiota fuliginosa MF-IS2</name>
    <dbReference type="NCBI Taxonomy" id="1400762"/>
    <lineage>
        <taxon>Eukaryota</taxon>
        <taxon>Fungi</taxon>
        <taxon>Dikarya</taxon>
        <taxon>Basidiomycota</taxon>
        <taxon>Agaricomycotina</taxon>
        <taxon>Agaricomycetes</taxon>
        <taxon>Agaricomycetidae</taxon>
        <taxon>Agaricales</taxon>
        <taxon>Agaricineae</taxon>
        <taxon>Agaricaceae</taxon>
        <taxon>Macrolepiota</taxon>
    </lineage>
</organism>
<sequence length="87" mass="9256">MAQPMPLFSTESKDSGGTYASYHTTHSILPYSGAPISSTQNNTASLVGKSPRIIIIMGPTSAGKSIFINVMIIALFFTFSLQAELSL</sequence>
<dbReference type="AlphaFoldDB" id="A0A9P6BUV7"/>
<accession>A0A9P6BUV7</accession>